<proteinExistence type="predicted"/>
<accession>A0AAV7GZK9</accession>
<organism evidence="1 2">
    <name type="scientific">Dendrobium chrysotoxum</name>
    <name type="common">Orchid</name>
    <dbReference type="NCBI Taxonomy" id="161865"/>
    <lineage>
        <taxon>Eukaryota</taxon>
        <taxon>Viridiplantae</taxon>
        <taxon>Streptophyta</taxon>
        <taxon>Embryophyta</taxon>
        <taxon>Tracheophyta</taxon>
        <taxon>Spermatophyta</taxon>
        <taxon>Magnoliopsida</taxon>
        <taxon>Liliopsida</taxon>
        <taxon>Asparagales</taxon>
        <taxon>Orchidaceae</taxon>
        <taxon>Epidendroideae</taxon>
        <taxon>Malaxideae</taxon>
        <taxon>Dendrobiinae</taxon>
        <taxon>Dendrobium</taxon>
    </lineage>
</organism>
<dbReference type="Proteomes" id="UP000775213">
    <property type="component" value="Unassembled WGS sequence"/>
</dbReference>
<reference evidence="1 2" key="1">
    <citation type="journal article" date="2021" name="Hortic Res">
        <title>Chromosome-scale assembly of the Dendrobium chrysotoxum genome enhances the understanding of orchid evolution.</title>
        <authorList>
            <person name="Zhang Y."/>
            <person name="Zhang G.Q."/>
            <person name="Zhang D."/>
            <person name="Liu X.D."/>
            <person name="Xu X.Y."/>
            <person name="Sun W.H."/>
            <person name="Yu X."/>
            <person name="Zhu X."/>
            <person name="Wang Z.W."/>
            <person name="Zhao X."/>
            <person name="Zhong W.Y."/>
            <person name="Chen H."/>
            <person name="Yin W.L."/>
            <person name="Huang T."/>
            <person name="Niu S.C."/>
            <person name="Liu Z.J."/>
        </authorList>
    </citation>
    <scope>NUCLEOTIDE SEQUENCE [LARGE SCALE GENOMIC DNA]</scope>
    <source>
        <strain evidence="1">Lindl</strain>
    </source>
</reference>
<gene>
    <name evidence="1" type="ORF">IEQ34_008633</name>
</gene>
<evidence type="ECO:0000313" key="2">
    <source>
        <dbReference type="Proteomes" id="UP000775213"/>
    </source>
</evidence>
<sequence length="93" mass="9934">MDVGKDYANVCRRIKGLSSNSNSLYKESEELNSLPRSYKYYCVTASAGVSAVPVALRVHHPPVGVGLATAPALCEMKSDDGHHADRGLDSEIG</sequence>
<evidence type="ECO:0000313" key="1">
    <source>
        <dbReference type="EMBL" id="KAH0461058.1"/>
    </source>
</evidence>
<dbReference type="EMBL" id="JAGFBR010000009">
    <property type="protein sequence ID" value="KAH0461058.1"/>
    <property type="molecule type" value="Genomic_DNA"/>
</dbReference>
<comment type="caution">
    <text evidence="1">The sequence shown here is derived from an EMBL/GenBank/DDBJ whole genome shotgun (WGS) entry which is preliminary data.</text>
</comment>
<keyword evidence="2" id="KW-1185">Reference proteome</keyword>
<name>A0AAV7GZK9_DENCH</name>
<protein>
    <submittedName>
        <fullName evidence="1">Uncharacterized protein</fullName>
    </submittedName>
</protein>
<dbReference type="AlphaFoldDB" id="A0AAV7GZK9"/>